<evidence type="ECO:0008006" key="4">
    <source>
        <dbReference type="Google" id="ProtNLM"/>
    </source>
</evidence>
<dbReference type="STRING" id="1314674.A0A0D7B755"/>
<organism evidence="2 3">
    <name type="scientific">Cylindrobasidium torrendii FP15055 ss-10</name>
    <dbReference type="NCBI Taxonomy" id="1314674"/>
    <lineage>
        <taxon>Eukaryota</taxon>
        <taxon>Fungi</taxon>
        <taxon>Dikarya</taxon>
        <taxon>Basidiomycota</taxon>
        <taxon>Agaricomycotina</taxon>
        <taxon>Agaricomycetes</taxon>
        <taxon>Agaricomycetidae</taxon>
        <taxon>Agaricales</taxon>
        <taxon>Marasmiineae</taxon>
        <taxon>Physalacriaceae</taxon>
        <taxon>Cylindrobasidium</taxon>
    </lineage>
</organism>
<feature type="region of interest" description="Disordered" evidence="1">
    <location>
        <begin position="1"/>
        <end position="31"/>
    </location>
</feature>
<evidence type="ECO:0000313" key="2">
    <source>
        <dbReference type="EMBL" id="KIY66060.1"/>
    </source>
</evidence>
<keyword evidence="3" id="KW-1185">Reference proteome</keyword>
<dbReference type="AlphaFoldDB" id="A0A0D7B755"/>
<accession>A0A0D7B755</accession>
<reference evidence="2 3" key="1">
    <citation type="journal article" date="2015" name="Fungal Genet. Biol.">
        <title>Evolution of novel wood decay mechanisms in Agaricales revealed by the genome sequences of Fistulina hepatica and Cylindrobasidium torrendii.</title>
        <authorList>
            <person name="Floudas D."/>
            <person name="Held B.W."/>
            <person name="Riley R."/>
            <person name="Nagy L.G."/>
            <person name="Koehler G."/>
            <person name="Ransdell A.S."/>
            <person name="Younus H."/>
            <person name="Chow J."/>
            <person name="Chiniquy J."/>
            <person name="Lipzen A."/>
            <person name="Tritt A."/>
            <person name="Sun H."/>
            <person name="Haridas S."/>
            <person name="LaButti K."/>
            <person name="Ohm R.A."/>
            <person name="Kues U."/>
            <person name="Blanchette R.A."/>
            <person name="Grigoriev I.V."/>
            <person name="Minto R.E."/>
            <person name="Hibbett D.S."/>
        </authorList>
    </citation>
    <scope>NUCLEOTIDE SEQUENCE [LARGE SCALE GENOMIC DNA]</scope>
    <source>
        <strain evidence="2 3">FP15055 ss-10</strain>
    </source>
</reference>
<protein>
    <recommendedName>
        <fullName evidence="4">BTB domain-containing protein</fullName>
    </recommendedName>
</protein>
<proteinExistence type="predicted"/>
<dbReference type="Proteomes" id="UP000054007">
    <property type="component" value="Unassembled WGS sequence"/>
</dbReference>
<evidence type="ECO:0000313" key="3">
    <source>
        <dbReference type="Proteomes" id="UP000054007"/>
    </source>
</evidence>
<name>A0A0D7B755_9AGAR</name>
<evidence type="ECO:0000256" key="1">
    <source>
        <dbReference type="SAM" id="MobiDB-lite"/>
    </source>
</evidence>
<sequence>MTPAEPVDPKSGAEGDNVPVGDAVRSLPTPPVRLPSALVRSRVLNWQPQPSGPTDLAEDESVVSTSTTFSRGNLHSDRPADLVLISTDAVYFYVHVHVLHDASGNGFSSLLEQLSATRSPSEISLIRVPEKAEVINVILLAIYHKSIADYKPTFDTMLEAVREFDKYKINHQRYVRPGTPLFELIRFYMPLHPLDVYALAAHYELEELAVAASSHLLGYKLSTITNETVKYMGPVYVRRLYDLHMGRSEALKKVLIIPPEPHPSTAACSFMDQTKVARAWALSSAYLIWEARPDMSASYIESTLNQLKQSMSCDNCKKRVEERIRRCVVDWSSVKWTI</sequence>
<gene>
    <name evidence="2" type="ORF">CYLTODRAFT_44063</name>
</gene>
<dbReference type="EMBL" id="KN880567">
    <property type="protein sequence ID" value="KIY66060.1"/>
    <property type="molecule type" value="Genomic_DNA"/>
</dbReference>
<dbReference type="OrthoDB" id="3265815at2759"/>